<keyword evidence="1" id="KW-0472">Membrane</keyword>
<comment type="caution">
    <text evidence="2">The sequence shown here is derived from an EMBL/GenBank/DDBJ whole genome shotgun (WGS) entry which is preliminary data.</text>
</comment>
<keyword evidence="1" id="KW-0812">Transmembrane</keyword>
<evidence type="ECO:0000256" key="1">
    <source>
        <dbReference type="SAM" id="Phobius"/>
    </source>
</evidence>
<feature type="transmembrane region" description="Helical" evidence="1">
    <location>
        <begin position="40"/>
        <end position="62"/>
    </location>
</feature>
<keyword evidence="1" id="KW-1133">Transmembrane helix</keyword>
<dbReference type="EMBL" id="JAIXMP010000022">
    <property type="protein sequence ID" value="KAI9255808.1"/>
    <property type="molecule type" value="Genomic_DNA"/>
</dbReference>
<dbReference type="AlphaFoldDB" id="A0AAD5PBU5"/>
<accession>A0AAD5PBU5</accession>
<gene>
    <name evidence="2" type="ORF">BDA99DRAFT_150917</name>
</gene>
<organism evidence="2 3">
    <name type="scientific">Phascolomyces articulosus</name>
    <dbReference type="NCBI Taxonomy" id="60185"/>
    <lineage>
        <taxon>Eukaryota</taxon>
        <taxon>Fungi</taxon>
        <taxon>Fungi incertae sedis</taxon>
        <taxon>Mucoromycota</taxon>
        <taxon>Mucoromycotina</taxon>
        <taxon>Mucoromycetes</taxon>
        <taxon>Mucorales</taxon>
        <taxon>Lichtheimiaceae</taxon>
        <taxon>Phascolomyces</taxon>
    </lineage>
</organism>
<dbReference type="Proteomes" id="UP001209540">
    <property type="component" value="Unassembled WGS sequence"/>
</dbReference>
<name>A0AAD5PBU5_9FUNG</name>
<sequence length="220" mass="24536">MVSSTEATTVNPKIKKIPSLLERSGIPPSLQPAVLTAIRAYGLTWSITTVPGVIGVFLKALIQMSRQLAKSSPLTASAPLRKALNRDLPRIIGNSFSRNGFPYLVAGALTGHHFLAFLLQHHLVKRKHTINIRRKTAVFLTAAASMWAVRRAFPNTKTLDFTFFTLVRGLDVLAHRAYDSPMIKKNVPSWMLEYGSVGVFTIACTEIMFTWFYQPELLPR</sequence>
<evidence type="ECO:0000313" key="3">
    <source>
        <dbReference type="Proteomes" id="UP001209540"/>
    </source>
</evidence>
<feature type="transmembrane region" description="Helical" evidence="1">
    <location>
        <begin position="190"/>
        <end position="213"/>
    </location>
</feature>
<reference evidence="2" key="1">
    <citation type="journal article" date="2022" name="IScience">
        <title>Evolution of zygomycete secretomes and the origins of terrestrial fungal ecologies.</title>
        <authorList>
            <person name="Chang Y."/>
            <person name="Wang Y."/>
            <person name="Mondo S."/>
            <person name="Ahrendt S."/>
            <person name="Andreopoulos W."/>
            <person name="Barry K."/>
            <person name="Beard J."/>
            <person name="Benny G.L."/>
            <person name="Blankenship S."/>
            <person name="Bonito G."/>
            <person name="Cuomo C."/>
            <person name="Desiro A."/>
            <person name="Gervers K.A."/>
            <person name="Hundley H."/>
            <person name="Kuo A."/>
            <person name="LaButti K."/>
            <person name="Lang B.F."/>
            <person name="Lipzen A."/>
            <person name="O'Donnell K."/>
            <person name="Pangilinan J."/>
            <person name="Reynolds N."/>
            <person name="Sandor L."/>
            <person name="Smith M.E."/>
            <person name="Tsang A."/>
            <person name="Grigoriev I.V."/>
            <person name="Stajich J.E."/>
            <person name="Spatafora J.W."/>
        </authorList>
    </citation>
    <scope>NUCLEOTIDE SEQUENCE</scope>
    <source>
        <strain evidence="2">RSA 2281</strain>
    </source>
</reference>
<keyword evidence="3" id="KW-1185">Reference proteome</keyword>
<evidence type="ECO:0000313" key="2">
    <source>
        <dbReference type="EMBL" id="KAI9255808.1"/>
    </source>
</evidence>
<protein>
    <submittedName>
        <fullName evidence="2">Uncharacterized protein</fullName>
    </submittedName>
</protein>
<proteinExistence type="predicted"/>
<reference evidence="2" key="2">
    <citation type="submission" date="2023-02" db="EMBL/GenBank/DDBJ databases">
        <authorList>
            <consortium name="DOE Joint Genome Institute"/>
            <person name="Mondo S.J."/>
            <person name="Chang Y."/>
            <person name="Wang Y."/>
            <person name="Ahrendt S."/>
            <person name="Andreopoulos W."/>
            <person name="Barry K."/>
            <person name="Beard J."/>
            <person name="Benny G.L."/>
            <person name="Blankenship S."/>
            <person name="Bonito G."/>
            <person name="Cuomo C."/>
            <person name="Desiro A."/>
            <person name="Gervers K.A."/>
            <person name="Hundley H."/>
            <person name="Kuo A."/>
            <person name="LaButti K."/>
            <person name="Lang B.F."/>
            <person name="Lipzen A."/>
            <person name="O'Donnell K."/>
            <person name="Pangilinan J."/>
            <person name="Reynolds N."/>
            <person name="Sandor L."/>
            <person name="Smith M.W."/>
            <person name="Tsang A."/>
            <person name="Grigoriev I.V."/>
            <person name="Stajich J.E."/>
            <person name="Spatafora J.W."/>
        </authorList>
    </citation>
    <scope>NUCLEOTIDE SEQUENCE</scope>
    <source>
        <strain evidence="2">RSA 2281</strain>
    </source>
</reference>